<dbReference type="PANTHER" id="PTHR33164:SF99">
    <property type="entry name" value="MARR FAMILY REGULATORY PROTEIN"/>
    <property type="match status" value="1"/>
</dbReference>
<organism evidence="3 4">
    <name type="scientific">Kineosporia succinea</name>
    <dbReference type="NCBI Taxonomy" id="84632"/>
    <lineage>
        <taxon>Bacteria</taxon>
        <taxon>Bacillati</taxon>
        <taxon>Actinomycetota</taxon>
        <taxon>Actinomycetes</taxon>
        <taxon>Kineosporiales</taxon>
        <taxon>Kineosporiaceae</taxon>
        <taxon>Kineosporia</taxon>
    </lineage>
</organism>
<dbReference type="InterPro" id="IPR039422">
    <property type="entry name" value="MarR/SlyA-like"/>
</dbReference>
<dbReference type="EMBL" id="JAUSQZ010000001">
    <property type="protein sequence ID" value="MDP9824647.1"/>
    <property type="molecule type" value="Genomic_DNA"/>
</dbReference>
<feature type="region of interest" description="Disordered" evidence="1">
    <location>
        <begin position="175"/>
        <end position="197"/>
    </location>
</feature>
<dbReference type="PROSITE" id="PS50995">
    <property type="entry name" value="HTH_MARR_2"/>
    <property type="match status" value="1"/>
</dbReference>
<dbReference type="GO" id="GO:0003677">
    <property type="term" value="F:DNA binding"/>
    <property type="evidence" value="ECO:0007669"/>
    <property type="project" value="UniProtKB-KW"/>
</dbReference>
<protein>
    <submittedName>
        <fullName evidence="3">DNA-binding MarR family transcriptional regulator</fullName>
    </submittedName>
</protein>
<dbReference type="InterPro" id="IPR036388">
    <property type="entry name" value="WH-like_DNA-bd_sf"/>
</dbReference>
<comment type="caution">
    <text evidence="3">The sequence shown here is derived from an EMBL/GenBank/DDBJ whole genome shotgun (WGS) entry which is preliminary data.</text>
</comment>
<feature type="domain" description="HTH marR-type" evidence="2">
    <location>
        <begin position="27"/>
        <end position="163"/>
    </location>
</feature>
<proteinExistence type="predicted"/>
<evidence type="ECO:0000313" key="4">
    <source>
        <dbReference type="Proteomes" id="UP001235712"/>
    </source>
</evidence>
<evidence type="ECO:0000313" key="3">
    <source>
        <dbReference type="EMBL" id="MDP9824647.1"/>
    </source>
</evidence>
<gene>
    <name evidence="3" type="ORF">J2S57_000396</name>
</gene>
<feature type="compositionally biased region" description="Basic and acidic residues" evidence="1">
    <location>
        <begin position="188"/>
        <end position="197"/>
    </location>
</feature>
<dbReference type="SUPFAM" id="SSF46785">
    <property type="entry name" value="Winged helix' DNA-binding domain"/>
    <property type="match status" value="1"/>
</dbReference>
<evidence type="ECO:0000256" key="1">
    <source>
        <dbReference type="SAM" id="MobiDB-lite"/>
    </source>
</evidence>
<dbReference type="PANTHER" id="PTHR33164">
    <property type="entry name" value="TRANSCRIPTIONAL REGULATOR, MARR FAMILY"/>
    <property type="match status" value="1"/>
</dbReference>
<dbReference type="InterPro" id="IPR036390">
    <property type="entry name" value="WH_DNA-bd_sf"/>
</dbReference>
<reference evidence="3 4" key="1">
    <citation type="submission" date="2023-07" db="EMBL/GenBank/DDBJ databases">
        <title>Sequencing the genomes of 1000 actinobacteria strains.</title>
        <authorList>
            <person name="Klenk H.-P."/>
        </authorList>
    </citation>
    <scope>NUCLEOTIDE SEQUENCE [LARGE SCALE GENOMIC DNA]</scope>
    <source>
        <strain evidence="3 4">DSM 44388</strain>
    </source>
</reference>
<keyword evidence="3" id="KW-0238">DNA-binding</keyword>
<evidence type="ECO:0000259" key="2">
    <source>
        <dbReference type="PROSITE" id="PS50995"/>
    </source>
</evidence>
<dbReference type="InterPro" id="IPR000835">
    <property type="entry name" value="HTH_MarR-typ"/>
</dbReference>
<dbReference type="RefSeq" id="WP_307237610.1">
    <property type="nucleotide sequence ID" value="NZ_JAUSQZ010000001.1"/>
</dbReference>
<dbReference type="SMART" id="SM00347">
    <property type="entry name" value="HTH_MARR"/>
    <property type="match status" value="1"/>
</dbReference>
<keyword evidence="4" id="KW-1185">Reference proteome</keyword>
<name>A0ABT9NW49_9ACTN</name>
<dbReference type="Proteomes" id="UP001235712">
    <property type="component" value="Unassembled WGS sequence"/>
</dbReference>
<accession>A0ABT9NW49</accession>
<sequence length="197" mass="21511">MTKHDESPGTPGPDMASEGTRWLDRRAADAWLNLVAVVELLPVALDAQLLRDSDLSFVEFLVLAQLAESDGHTLRLTDLAATTNLGLPRISRVVARLEADAFVQRRMHARDGRSRQIELTDAGWDKLTTASAGHIGLVNEIFVNRLSAEQFEQLTAIGAALAEGLDPKRRVLAQALHSPNGRPGLSRDPGELRDVRP</sequence>
<dbReference type="Pfam" id="PF12802">
    <property type="entry name" value="MarR_2"/>
    <property type="match status" value="1"/>
</dbReference>
<dbReference type="Gene3D" id="1.10.10.10">
    <property type="entry name" value="Winged helix-like DNA-binding domain superfamily/Winged helix DNA-binding domain"/>
    <property type="match status" value="1"/>
</dbReference>